<name>A0A069SGA3_PHOVU</name>
<evidence type="ECO:0000313" key="1">
    <source>
        <dbReference type="EMBL" id="KDS53399.1"/>
    </source>
</evidence>
<dbReference type="AlphaFoldDB" id="A0A069SGA3"/>
<organism evidence="1 2">
    <name type="scientific">Phocaeicola vulgatus str. 3975 RP4</name>
    <dbReference type="NCBI Taxonomy" id="1339352"/>
    <lineage>
        <taxon>Bacteria</taxon>
        <taxon>Pseudomonadati</taxon>
        <taxon>Bacteroidota</taxon>
        <taxon>Bacteroidia</taxon>
        <taxon>Bacteroidales</taxon>
        <taxon>Bacteroidaceae</taxon>
        <taxon>Phocaeicola</taxon>
    </lineage>
</organism>
<dbReference type="EMBL" id="JNHM01000031">
    <property type="protein sequence ID" value="KDS53399.1"/>
    <property type="molecule type" value="Genomic_DNA"/>
</dbReference>
<proteinExistence type="predicted"/>
<comment type="caution">
    <text evidence="1">The sequence shown here is derived from an EMBL/GenBank/DDBJ whole genome shotgun (WGS) entry which is preliminary data.</text>
</comment>
<protein>
    <submittedName>
        <fullName evidence="1">Uncharacterized protein</fullName>
    </submittedName>
</protein>
<accession>A0A069SGA3</accession>
<gene>
    <name evidence="1" type="ORF">M099_2710</name>
</gene>
<reference evidence="1 2" key="1">
    <citation type="submission" date="2014-04" db="EMBL/GenBank/DDBJ databases">
        <authorList>
            <person name="Sears C."/>
            <person name="Carroll K."/>
            <person name="Sack B.R."/>
            <person name="Qadri F."/>
            <person name="Myers L.L."/>
            <person name="Chung G.-T."/>
            <person name="Escheverria P."/>
            <person name="Fraser C.M."/>
            <person name="Sadzewicz L."/>
            <person name="Shefchek K.A."/>
            <person name="Tallon L."/>
            <person name="Das S.P."/>
            <person name="Daugherty S."/>
            <person name="Mongodin E.F."/>
        </authorList>
    </citation>
    <scope>NUCLEOTIDE SEQUENCE [LARGE SCALE GENOMIC DNA]</scope>
    <source>
        <strain evidence="1 2">3975 RP4</strain>
    </source>
</reference>
<sequence length="43" mass="4737">MLSEGGDVIITNHLMTGIMTSVITRSGIKYKGECYEQPVRNHG</sequence>
<dbReference type="Proteomes" id="UP000027661">
    <property type="component" value="Unassembled WGS sequence"/>
</dbReference>
<evidence type="ECO:0000313" key="2">
    <source>
        <dbReference type="Proteomes" id="UP000027661"/>
    </source>
</evidence>